<dbReference type="CDD" id="cd01949">
    <property type="entry name" value="GGDEF"/>
    <property type="match status" value="1"/>
</dbReference>
<dbReference type="STRING" id="366533.SAMN05444339_101138"/>
<dbReference type="InterPro" id="IPR035919">
    <property type="entry name" value="EAL_sf"/>
</dbReference>
<evidence type="ECO:0000313" key="4">
    <source>
        <dbReference type="EMBL" id="SHE35653.1"/>
    </source>
</evidence>
<accession>A0A1M4STU1</accession>
<proteinExistence type="predicted"/>
<dbReference type="GO" id="GO:0071111">
    <property type="term" value="F:cyclic-guanylate-specific phosphodiesterase activity"/>
    <property type="evidence" value="ECO:0007669"/>
    <property type="project" value="InterPro"/>
</dbReference>
<dbReference type="NCBIfam" id="TIGR00254">
    <property type="entry name" value="GGDEF"/>
    <property type="match status" value="1"/>
</dbReference>
<keyword evidence="1" id="KW-1133">Transmembrane helix</keyword>
<feature type="domain" description="GGDEF" evidence="3">
    <location>
        <begin position="243"/>
        <end position="375"/>
    </location>
</feature>
<dbReference type="SMART" id="SM00052">
    <property type="entry name" value="EAL"/>
    <property type="match status" value="1"/>
</dbReference>
<dbReference type="Pfam" id="PF00563">
    <property type="entry name" value="EAL"/>
    <property type="match status" value="1"/>
</dbReference>
<dbReference type="Gene3D" id="3.20.20.450">
    <property type="entry name" value="EAL domain"/>
    <property type="match status" value="1"/>
</dbReference>
<feature type="transmembrane region" description="Helical" evidence="1">
    <location>
        <begin position="136"/>
        <end position="155"/>
    </location>
</feature>
<name>A0A1M4STU1_LOKAT</name>
<gene>
    <name evidence="4" type="ORF">SAMN05444339_101138</name>
</gene>
<dbReference type="InterPro" id="IPR050706">
    <property type="entry name" value="Cyclic-di-GMP_PDE-like"/>
</dbReference>
<dbReference type="AlphaFoldDB" id="A0A1M4STU1"/>
<sequence length="642" mass="71154">MLERLRERFVFETRLTIHIVRRDRLRRMSLVPLVSGIMTVTGYDRAAVTMALLVALTELAAWLAGAGQRIDGPPPGRMRCFLVWAVAVVTTVCYMMAATLFVAAGSTAMLLCACIWLFGAMVHISNSFVAVPIYNWSMLVPAYLVVIAIMQDIFWRPMTTSGPVEGYILGGLLMVYFANTVQTTQNHKDTLSAYENMRELANRRLVELEDLSLRDVLTGLPNRLAFDRIAREFLNGNKASKAITGAMFLIDLDGFKPINDSYSHAAGDALLKEVARRLSVDLTGSSIVARLGGDEFAIAWPGPLTPVDMARIAEDILQLIRKPVRFEQRNLQVSASIGIAPARSKATVDQLLIEAGQALYQAKLRLESPFVIFDPATFPRRLTLDDRARMRLALDRGEVLPFYQPQIDLGTGRIVGLEALARWEMPNGEIRAPGAFLPAINELGLQADFQQHMLQVILSDMRRMKADAVLPEQVSINLAEVTLATTSGREALLAIVARHPDLRPHLMFEVTEDIFIARSGRMIQDSISLLRLAGARISLDDFGTGFASFQHLQDLEFDELKLDTGFVRRLGQDRATDVLVKSFLDMGRGLDVVIVAEGVETAAQLDILRDMGCQIVQGYFYAPPQPYDRILQMLQVGCATAA</sequence>
<keyword evidence="5" id="KW-1185">Reference proteome</keyword>
<organism evidence="4 5">
    <name type="scientific">Loktanella atrilutea</name>
    <dbReference type="NCBI Taxonomy" id="366533"/>
    <lineage>
        <taxon>Bacteria</taxon>
        <taxon>Pseudomonadati</taxon>
        <taxon>Pseudomonadota</taxon>
        <taxon>Alphaproteobacteria</taxon>
        <taxon>Rhodobacterales</taxon>
        <taxon>Roseobacteraceae</taxon>
        <taxon>Loktanella</taxon>
    </lineage>
</organism>
<dbReference type="InterPro" id="IPR043128">
    <property type="entry name" value="Rev_trsase/Diguanyl_cyclase"/>
</dbReference>
<evidence type="ECO:0000259" key="2">
    <source>
        <dbReference type="PROSITE" id="PS50883"/>
    </source>
</evidence>
<dbReference type="InterPro" id="IPR001633">
    <property type="entry name" value="EAL_dom"/>
</dbReference>
<dbReference type="SUPFAM" id="SSF55073">
    <property type="entry name" value="Nucleotide cyclase"/>
    <property type="match status" value="1"/>
</dbReference>
<feature type="domain" description="EAL" evidence="2">
    <location>
        <begin position="383"/>
        <end position="638"/>
    </location>
</feature>
<evidence type="ECO:0000313" key="5">
    <source>
        <dbReference type="Proteomes" id="UP000183987"/>
    </source>
</evidence>
<dbReference type="RefSeq" id="WP_072855290.1">
    <property type="nucleotide sequence ID" value="NZ_FQUE01000001.1"/>
</dbReference>
<dbReference type="EMBL" id="FQUE01000001">
    <property type="protein sequence ID" value="SHE35653.1"/>
    <property type="molecule type" value="Genomic_DNA"/>
</dbReference>
<dbReference type="Proteomes" id="UP000183987">
    <property type="component" value="Unassembled WGS sequence"/>
</dbReference>
<dbReference type="InterPro" id="IPR000160">
    <property type="entry name" value="GGDEF_dom"/>
</dbReference>
<dbReference type="PROSITE" id="PS50887">
    <property type="entry name" value="GGDEF"/>
    <property type="match status" value="1"/>
</dbReference>
<dbReference type="PROSITE" id="PS50883">
    <property type="entry name" value="EAL"/>
    <property type="match status" value="1"/>
</dbReference>
<evidence type="ECO:0000259" key="3">
    <source>
        <dbReference type="PROSITE" id="PS50887"/>
    </source>
</evidence>
<dbReference type="SUPFAM" id="SSF141868">
    <property type="entry name" value="EAL domain-like"/>
    <property type="match status" value="1"/>
</dbReference>
<feature type="transmembrane region" description="Helical" evidence="1">
    <location>
        <begin position="108"/>
        <end position="129"/>
    </location>
</feature>
<dbReference type="SMART" id="SM00267">
    <property type="entry name" value="GGDEF"/>
    <property type="match status" value="1"/>
</dbReference>
<keyword evidence="1" id="KW-0812">Transmembrane</keyword>
<dbReference type="CDD" id="cd01948">
    <property type="entry name" value="EAL"/>
    <property type="match status" value="1"/>
</dbReference>
<feature type="transmembrane region" description="Helical" evidence="1">
    <location>
        <begin position="49"/>
        <end position="68"/>
    </location>
</feature>
<dbReference type="Pfam" id="PF00990">
    <property type="entry name" value="GGDEF"/>
    <property type="match status" value="1"/>
</dbReference>
<dbReference type="Gene3D" id="3.30.70.270">
    <property type="match status" value="1"/>
</dbReference>
<keyword evidence="1" id="KW-0472">Membrane</keyword>
<feature type="transmembrane region" description="Helical" evidence="1">
    <location>
        <begin position="80"/>
        <end position="102"/>
    </location>
</feature>
<reference evidence="5" key="1">
    <citation type="submission" date="2016-11" db="EMBL/GenBank/DDBJ databases">
        <authorList>
            <person name="Varghese N."/>
            <person name="Submissions S."/>
        </authorList>
    </citation>
    <scope>NUCLEOTIDE SEQUENCE [LARGE SCALE GENOMIC DNA]</scope>
    <source>
        <strain evidence="5">DSM 29326</strain>
    </source>
</reference>
<evidence type="ECO:0000256" key="1">
    <source>
        <dbReference type="SAM" id="Phobius"/>
    </source>
</evidence>
<dbReference type="PANTHER" id="PTHR33121:SF70">
    <property type="entry name" value="SIGNALING PROTEIN YKOW"/>
    <property type="match status" value="1"/>
</dbReference>
<dbReference type="PANTHER" id="PTHR33121">
    <property type="entry name" value="CYCLIC DI-GMP PHOSPHODIESTERASE PDEF"/>
    <property type="match status" value="1"/>
</dbReference>
<dbReference type="InterPro" id="IPR029787">
    <property type="entry name" value="Nucleotide_cyclase"/>
</dbReference>
<protein>
    <submittedName>
        <fullName evidence="4">Diguanylate cyclase (GGDEF) domain-containing protein</fullName>
    </submittedName>
</protein>